<protein>
    <recommendedName>
        <fullName evidence="2">Peptidase S74 domain-containing protein</fullName>
    </recommendedName>
</protein>
<dbReference type="EMBL" id="MBTF01000034">
    <property type="protein sequence ID" value="OOQ58045.1"/>
    <property type="molecule type" value="Genomic_DNA"/>
</dbReference>
<evidence type="ECO:0000259" key="2">
    <source>
        <dbReference type="PROSITE" id="PS51688"/>
    </source>
</evidence>
<accession>A0A1S9PAS0</accession>
<feature type="chain" id="PRO_5013227392" description="Peptidase S74 domain-containing protein" evidence="1">
    <location>
        <begin position="27"/>
        <end position="146"/>
    </location>
</feature>
<evidence type="ECO:0000256" key="1">
    <source>
        <dbReference type="SAM" id="SignalP"/>
    </source>
</evidence>
<dbReference type="RefSeq" id="WP_078349772.1">
    <property type="nucleotide sequence ID" value="NZ_MBTF01000034.1"/>
</dbReference>
<comment type="caution">
    <text evidence="3">The sequence shown here is derived from an EMBL/GenBank/DDBJ whole genome shotgun (WGS) entry which is preliminary data.</text>
</comment>
<dbReference type="OrthoDB" id="839742at2"/>
<feature type="domain" description="Peptidase S74" evidence="2">
    <location>
        <begin position="1"/>
        <end position="139"/>
    </location>
</feature>
<evidence type="ECO:0000313" key="4">
    <source>
        <dbReference type="Proteomes" id="UP000189739"/>
    </source>
</evidence>
<dbReference type="Pfam" id="PF13884">
    <property type="entry name" value="Peptidase_S74"/>
    <property type="match status" value="1"/>
</dbReference>
<dbReference type="Proteomes" id="UP000189739">
    <property type="component" value="Unassembled WGS sequence"/>
</dbReference>
<organism evidence="3 4">
    <name type="scientific">Mucilaginibacter pedocola</name>
    <dbReference type="NCBI Taxonomy" id="1792845"/>
    <lineage>
        <taxon>Bacteria</taxon>
        <taxon>Pseudomonadati</taxon>
        <taxon>Bacteroidota</taxon>
        <taxon>Sphingobacteriia</taxon>
        <taxon>Sphingobacteriales</taxon>
        <taxon>Sphingobacteriaceae</taxon>
        <taxon>Mucilaginibacter</taxon>
    </lineage>
</organism>
<reference evidence="3 4" key="1">
    <citation type="submission" date="2016-07" db="EMBL/GenBank/DDBJ databases">
        <title>Genomic analysis of zinc-resistant bacterium Mucilaginibacter pedocola TBZ30.</title>
        <authorList>
            <person name="Huang J."/>
            <person name="Tang J."/>
        </authorList>
    </citation>
    <scope>NUCLEOTIDE SEQUENCE [LARGE SCALE GENOMIC DNA]</scope>
    <source>
        <strain evidence="3 4">TBZ30</strain>
    </source>
</reference>
<keyword evidence="4" id="KW-1185">Reference proteome</keyword>
<name>A0A1S9PAS0_9SPHI</name>
<dbReference type="PROSITE" id="PS51688">
    <property type="entry name" value="ICA"/>
    <property type="match status" value="1"/>
</dbReference>
<dbReference type="STRING" id="1792845.BC343_10305"/>
<dbReference type="InterPro" id="IPR030392">
    <property type="entry name" value="S74_ICA"/>
</dbReference>
<gene>
    <name evidence="3" type="ORF">BC343_10305</name>
</gene>
<feature type="signal peptide" evidence="1">
    <location>
        <begin position="1"/>
        <end position="26"/>
    </location>
</feature>
<sequence>MNTRHISLSAVLGLVSLFAINSSAQAQQTKHSTALTTNVAPVTNALSYIKQLKPVTYEYNRVGHNQLNLPAGKQLGFIAEDLKPVVPTAVSEKNYWFTAGKNNPQAITTLHADLEKLVPLLVGAVKEQQAEIEKLRQELAELKASK</sequence>
<dbReference type="AlphaFoldDB" id="A0A1S9PAS0"/>
<evidence type="ECO:0000313" key="3">
    <source>
        <dbReference type="EMBL" id="OOQ58045.1"/>
    </source>
</evidence>
<keyword evidence="1" id="KW-0732">Signal</keyword>
<proteinExistence type="predicted"/>